<protein>
    <submittedName>
        <fullName evidence="1">Uncharacterized protein</fullName>
    </submittedName>
</protein>
<sequence>IFYNYSNSRSQIYELVGDIRIRGNSSTVWMASSREISCWTTKPYARQEAEGIMSSVTEMKIVMDEASLLPTCDERMQIPAVIFSSGGY</sequence>
<dbReference type="OrthoDB" id="529273at2759"/>
<feature type="non-terminal residue" evidence="1">
    <location>
        <position position="88"/>
    </location>
</feature>
<proteinExistence type="predicted"/>
<dbReference type="Proteomes" id="UP000015453">
    <property type="component" value="Unassembled WGS sequence"/>
</dbReference>
<organism evidence="1 2">
    <name type="scientific">Genlisea aurea</name>
    <dbReference type="NCBI Taxonomy" id="192259"/>
    <lineage>
        <taxon>Eukaryota</taxon>
        <taxon>Viridiplantae</taxon>
        <taxon>Streptophyta</taxon>
        <taxon>Embryophyta</taxon>
        <taxon>Tracheophyta</taxon>
        <taxon>Spermatophyta</taxon>
        <taxon>Magnoliopsida</taxon>
        <taxon>eudicotyledons</taxon>
        <taxon>Gunneridae</taxon>
        <taxon>Pentapetalae</taxon>
        <taxon>asterids</taxon>
        <taxon>lamiids</taxon>
        <taxon>Lamiales</taxon>
        <taxon>Lentibulariaceae</taxon>
        <taxon>Genlisea</taxon>
    </lineage>
</organism>
<comment type="caution">
    <text evidence="1">The sequence shown here is derived from an EMBL/GenBank/DDBJ whole genome shotgun (WGS) entry which is preliminary data.</text>
</comment>
<name>S8D4Q0_9LAMI</name>
<dbReference type="AlphaFoldDB" id="S8D4Q0"/>
<keyword evidence="2" id="KW-1185">Reference proteome</keyword>
<evidence type="ECO:0000313" key="2">
    <source>
        <dbReference type="Proteomes" id="UP000015453"/>
    </source>
</evidence>
<feature type="non-terminal residue" evidence="1">
    <location>
        <position position="1"/>
    </location>
</feature>
<evidence type="ECO:0000313" key="1">
    <source>
        <dbReference type="EMBL" id="EPS74360.1"/>
    </source>
</evidence>
<accession>S8D4Q0</accession>
<dbReference type="EMBL" id="AUSU01000099">
    <property type="protein sequence ID" value="EPS74360.1"/>
    <property type="molecule type" value="Genomic_DNA"/>
</dbReference>
<gene>
    <name evidence="1" type="ORF">M569_00402</name>
</gene>
<reference evidence="1 2" key="1">
    <citation type="journal article" date="2013" name="BMC Genomics">
        <title>The miniature genome of a carnivorous plant Genlisea aurea contains a low number of genes and short non-coding sequences.</title>
        <authorList>
            <person name="Leushkin E.V."/>
            <person name="Sutormin R.A."/>
            <person name="Nabieva E.R."/>
            <person name="Penin A.A."/>
            <person name="Kondrashov A.S."/>
            <person name="Logacheva M.D."/>
        </authorList>
    </citation>
    <scope>NUCLEOTIDE SEQUENCE [LARGE SCALE GENOMIC DNA]</scope>
</reference>